<feature type="transmembrane region" description="Helical" evidence="8">
    <location>
        <begin position="141"/>
        <end position="168"/>
    </location>
</feature>
<feature type="transmembrane region" description="Helical" evidence="8">
    <location>
        <begin position="180"/>
        <end position="197"/>
    </location>
</feature>
<feature type="transmembrane region" description="Helical" evidence="8">
    <location>
        <begin position="247"/>
        <end position="271"/>
    </location>
</feature>
<evidence type="ECO:0000256" key="8">
    <source>
        <dbReference type="SAM" id="Phobius"/>
    </source>
</evidence>
<keyword evidence="3 7" id="KW-0813">Transport</keyword>
<feature type="transmembrane region" description="Helical" evidence="8">
    <location>
        <begin position="114"/>
        <end position="135"/>
    </location>
</feature>
<dbReference type="Pfam" id="PF02133">
    <property type="entry name" value="Transp_cyt_pur"/>
    <property type="match status" value="1"/>
</dbReference>
<evidence type="ECO:0000256" key="6">
    <source>
        <dbReference type="ARBA" id="ARBA00023136"/>
    </source>
</evidence>
<feature type="transmembrane region" description="Helical" evidence="8">
    <location>
        <begin position="333"/>
        <end position="352"/>
    </location>
</feature>
<keyword evidence="5 8" id="KW-1133">Transmembrane helix</keyword>
<evidence type="ECO:0000256" key="1">
    <source>
        <dbReference type="ARBA" id="ARBA00004141"/>
    </source>
</evidence>
<protein>
    <submittedName>
        <fullName evidence="9">Cytosine/purine, uracil, thiamine, allantoin permease</fullName>
    </submittedName>
</protein>
<keyword evidence="4 8" id="KW-0812">Transmembrane</keyword>
<evidence type="ECO:0000256" key="4">
    <source>
        <dbReference type="ARBA" id="ARBA00022692"/>
    </source>
</evidence>
<dbReference type="PANTHER" id="PTHR31806:SF1">
    <property type="entry name" value="PURINE-CYTOSINE PERMEASE FCY2-RELATED"/>
    <property type="match status" value="1"/>
</dbReference>
<evidence type="ECO:0000256" key="7">
    <source>
        <dbReference type="PIRNR" id="PIRNR002744"/>
    </source>
</evidence>
<evidence type="ECO:0000313" key="9">
    <source>
        <dbReference type="EMBL" id="KEZ77445.1"/>
    </source>
</evidence>
<evidence type="ECO:0000313" key="10">
    <source>
        <dbReference type="Proteomes" id="UP000028302"/>
    </source>
</evidence>
<feature type="transmembrane region" description="Helical" evidence="8">
    <location>
        <begin position="291"/>
        <end position="313"/>
    </location>
</feature>
<comment type="similarity">
    <text evidence="2 7">Belongs to the purine-cytosine permease (2.A.39) family.</text>
</comment>
<dbReference type="InterPro" id="IPR001248">
    <property type="entry name" value="Pur-cyt_permease"/>
</dbReference>
<comment type="subcellular location">
    <subcellularLocation>
        <location evidence="1">Membrane</location>
        <topology evidence="1">Multi-pass membrane protein</topology>
    </subcellularLocation>
</comment>
<dbReference type="PIRSF" id="PIRSF002744">
    <property type="entry name" value="Pur-cyt_permease"/>
    <property type="match status" value="1"/>
</dbReference>
<dbReference type="GO" id="GO:0022857">
    <property type="term" value="F:transmembrane transporter activity"/>
    <property type="evidence" value="ECO:0007669"/>
    <property type="project" value="InterPro"/>
</dbReference>
<feature type="transmembrane region" description="Helical" evidence="8">
    <location>
        <begin position="45"/>
        <end position="66"/>
    </location>
</feature>
<dbReference type="PATRIC" id="fig|1304275.5.peg.1956"/>
<proteinExistence type="inferred from homology"/>
<reference evidence="9 10" key="1">
    <citation type="submission" date="2013-03" db="EMBL/GenBank/DDBJ databases">
        <title>Salinisphaera hydrothermalis C41B8 Genome Sequencing.</title>
        <authorList>
            <person name="Li C."/>
            <person name="Lai Q."/>
            <person name="Shao Z."/>
        </authorList>
    </citation>
    <scope>NUCLEOTIDE SEQUENCE [LARGE SCALE GENOMIC DNA]</scope>
    <source>
        <strain evidence="9 10">C41B8</strain>
    </source>
</reference>
<dbReference type="GO" id="GO:0005886">
    <property type="term" value="C:plasma membrane"/>
    <property type="evidence" value="ECO:0007669"/>
    <property type="project" value="TreeGrafter"/>
</dbReference>
<dbReference type="STRING" id="1304275.C41B8_09601"/>
<dbReference type="EMBL" id="APNK01000012">
    <property type="protein sequence ID" value="KEZ77445.1"/>
    <property type="molecule type" value="Genomic_DNA"/>
</dbReference>
<sequence>MANTAPSSDEPVRPGLYGDRVVAVEPGGIEFIPASERHGRPSQMLWTWIAPNLEFATVFIGVLAVGVFGLPFWQAVVALTIGTALGAIAHGLLSARGPRYGVPQMVLGRAAFGYWGNLLPSGLMAITAGIGWFAVNSVSGAFALSALSGLPALASLVIIVVIQIAIAFFGHNLVHAFERYALIFLGVVFAMSSFVLLGKTQPAAATHPLPGSFLLTVGTAFGYAAGWNPYAADYTRYLPESASPRAVGVSAGFGLFIACMVLEIAGAASVTAGGTSATNPVSAFTGQLPTVLAHLTLLAVALGAIAANVLNTYSGAMAFLTMGIKLPLKLRRAVVALLFGAIGFLLAWSALADAGTEYTNFLLIIAYWIGPWLGVFFADQLMRRGQRVDAHLYDAHYRNRAGPVAMLIGMVVSILLFSNQELFVGFIARQVPEIGDITFLVGFVLAAGLYVLLRRGPD</sequence>
<organism evidence="9 10">
    <name type="scientific">Salinisphaera hydrothermalis (strain C41B8)</name>
    <dbReference type="NCBI Taxonomy" id="1304275"/>
    <lineage>
        <taxon>Bacteria</taxon>
        <taxon>Pseudomonadati</taxon>
        <taxon>Pseudomonadota</taxon>
        <taxon>Gammaproteobacteria</taxon>
        <taxon>Salinisphaerales</taxon>
        <taxon>Salinisphaeraceae</taxon>
        <taxon>Salinisphaera</taxon>
    </lineage>
</organism>
<gene>
    <name evidence="9" type="ORF">C41B8_09601</name>
</gene>
<dbReference type="RefSeq" id="WP_037337166.1">
    <property type="nucleotide sequence ID" value="NZ_APNK01000012.1"/>
</dbReference>
<dbReference type="OrthoDB" id="9809167at2"/>
<evidence type="ECO:0000256" key="3">
    <source>
        <dbReference type="ARBA" id="ARBA00022448"/>
    </source>
</evidence>
<dbReference type="AlphaFoldDB" id="A0A084IL61"/>
<dbReference type="eggNOG" id="COG1457">
    <property type="taxonomic scope" value="Bacteria"/>
</dbReference>
<evidence type="ECO:0000256" key="2">
    <source>
        <dbReference type="ARBA" id="ARBA00008974"/>
    </source>
</evidence>
<comment type="caution">
    <text evidence="9">The sequence shown here is derived from an EMBL/GenBank/DDBJ whole genome shotgun (WGS) entry which is preliminary data.</text>
</comment>
<feature type="transmembrane region" description="Helical" evidence="8">
    <location>
        <begin position="399"/>
        <end position="417"/>
    </location>
</feature>
<evidence type="ECO:0000256" key="5">
    <source>
        <dbReference type="ARBA" id="ARBA00022989"/>
    </source>
</evidence>
<name>A0A084IL61_SALHC</name>
<dbReference type="InterPro" id="IPR026030">
    <property type="entry name" value="Pur-cyt_permease_Fcy2/21/22"/>
</dbReference>
<dbReference type="Proteomes" id="UP000028302">
    <property type="component" value="Unassembled WGS sequence"/>
</dbReference>
<feature type="transmembrane region" description="Helical" evidence="8">
    <location>
        <begin position="209"/>
        <end position="226"/>
    </location>
</feature>
<keyword evidence="6 7" id="KW-0472">Membrane</keyword>
<dbReference type="PANTHER" id="PTHR31806">
    <property type="entry name" value="PURINE-CYTOSINE PERMEASE FCY2-RELATED"/>
    <property type="match status" value="1"/>
</dbReference>
<feature type="transmembrane region" description="Helical" evidence="8">
    <location>
        <begin position="437"/>
        <end position="453"/>
    </location>
</feature>
<feature type="transmembrane region" description="Helical" evidence="8">
    <location>
        <begin position="358"/>
        <end position="378"/>
    </location>
</feature>
<accession>A0A084IL61</accession>
<dbReference type="Gene3D" id="1.10.4160.10">
    <property type="entry name" value="Hydantoin permease"/>
    <property type="match status" value="1"/>
</dbReference>
<keyword evidence="10" id="KW-1185">Reference proteome</keyword>
<feature type="transmembrane region" description="Helical" evidence="8">
    <location>
        <begin position="72"/>
        <end position="93"/>
    </location>
</feature>